<feature type="transmembrane region" description="Helical" evidence="9">
    <location>
        <begin position="136"/>
        <end position="155"/>
    </location>
</feature>
<dbReference type="InterPro" id="IPR004686">
    <property type="entry name" value="Mtc"/>
</dbReference>
<dbReference type="PANTHER" id="PTHR11153:SF17">
    <property type="entry name" value="SIDEROFLEXIN-5"/>
    <property type="match status" value="1"/>
</dbReference>
<feature type="transmembrane region" description="Helical" evidence="9">
    <location>
        <begin position="227"/>
        <end position="244"/>
    </location>
</feature>
<evidence type="ECO:0000256" key="6">
    <source>
        <dbReference type="ARBA" id="ARBA00022989"/>
    </source>
</evidence>
<proteinExistence type="inferred from homology"/>
<keyword evidence="4 9" id="KW-0812">Transmembrane</keyword>
<keyword evidence="10" id="KW-0732">Signal</keyword>
<feature type="transmembrane region" description="Helical" evidence="9">
    <location>
        <begin position="256"/>
        <end position="280"/>
    </location>
</feature>
<evidence type="ECO:0000256" key="1">
    <source>
        <dbReference type="ARBA" id="ARBA00004225"/>
    </source>
</evidence>
<dbReference type="Proteomes" id="UP000694551">
    <property type="component" value="Unplaced"/>
</dbReference>
<dbReference type="GO" id="GO:1990542">
    <property type="term" value="P:mitochondrial transmembrane transport"/>
    <property type="evidence" value="ECO:0007669"/>
    <property type="project" value="TreeGrafter"/>
</dbReference>
<sequence>ILLIATLLLAGSKSSSFPSGFLSQTSFYGRFRHFLDIIDPRTLFVTESRLKEAVQLLEDYKHGTLPPGVTNKELWGAQKIKQAIIHPDTNETIFMPFRMSGIVCPNWWLNQSHNACVNYANRNATKPSPTSKFIQGYLGAVISAVSIAVGLNVLVQRANKFTPATRLLIQRFVPFPAVASANICNVVLMRHTELEEGIDVLDSNGNIVGSSRIAAKHALLETALTRVVLPMPILVLPPIIMSILEKTSLLRSRPRMILPVQSLVCLAAFGLALPLAISLFPQMSEIETSRLEPEIAMATTSKTVVYNKGL</sequence>
<dbReference type="GO" id="GO:0006865">
    <property type="term" value="P:amino acid transport"/>
    <property type="evidence" value="ECO:0007669"/>
    <property type="project" value="UniProtKB-KW"/>
</dbReference>
<keyword evidence="12" id="KW-1185">Reference proteome</keyword>
<dbReference type="AlphaFoldDB" id="A0A8D0FIB4"/>
<dbReference type="GO" id="GO:0015137">
    <property type="term" value="F:citrate transmembrane transporter activity"/>
    <property type="evidence" value="ECO:0007669"/>
    <property type="project" value="TreeGrafter"/>
</dbReference>
<evidence type="ECO:0000313" key="11">
    <source>
        <dbReference type="Ensembl" id="ENSSOCP00000015811.1"/>
    </source>
</evidence>
<evidence type="ECO:0000256" key="10">
    <source>
        <dbReference type="SAM" id="SignalP"/>
    </source>
</evidence>
<dbReference type="PANTHER" id="PTHR11153">
    <property type="entry name" value="SIDEROFLEXIN"/>
    <property type="match status" value="1"/>
</dbReference>
<evidence type="ECO:0000256" key="7">
    <source>
        <dbReference type="ARBA" id="ARBA00023128"/>
    </source>
</evidence>
<dbReference type="GO" id="GO:0015075">
    <property type="term" value="F:monoatomic ion transmembrane transporter activity"/>
    <property type="evidence" value="ECO:0007669"/>
    <property type="project" value="InterPro"/>
</dbReference>
<comment type="similarity">
    <text evidence="2">Belongs to the sideroflexin family.</text>
</comment>
<feature type="chain" id="PRO_5034654564" evidence="10">
    <location>
        <begin position="17"/>
        <end position="310"/>
    </location>
</feature>
<evidence type="ECO:0000256" key="3">
    <source>
        <dbReference type="ARBA" id="ARBA00022448"/>
    </source>
</evidence>
<reference evidence="11" key="1">
    <citation type="submission" date="2025-08" db="UniProtKB">
        <authorList>
            <consortium name="Ensembl"/>
        </authorList>
    </citation>
    <scope>IDENTIFICATION</scope>
</reference>
<reference evidence="11" key="2">
    <citation type="submission" date="2025-09" db="UniProtKB">
        <authorList>
            <consortium name="Ensembl"/>
        </authorList>
    </citation>
    <scope>IDENTIFICATION</scope>
</reference>
<dbReference type="Pfam" id="PF03820">
    <property type="entry name" value="SFXNs"/>
    <property type="match status" value="2"/>
</dbReference>
<keyword evidence="8 9" id="KW-0472">Membrane</keyword>
<keyword evidence="3" id="KW-0813">Transport</keyword>
<feature type="transmembrane region" description="Helical" evidence="9">
    <location>
        <begin position="167"/>
        <end position="188"/>
    </location>
</feature>
<evidence type="ECO:0000256" key="9">
    <source>
        <dbReference type="SAM" id="Phobius"/>
    </source>
</evidence>
<keyword evidence="5" id="KW-0029">Amino-acid transport</keyword>
<dbReference type="GO" id="GO:0005743">
    <property type="term" value="C:mitochondrial inner membrane"/>
    <property type="evidence" value="ECO:0007669"/>
    <property type="project" value="TreeGrafter"/>
</dbReference>
<organism evidence="11 12">
    <name type="scientific">Strix occidentalis caurina</name>
    <name type="common">northern spotted owl</name>
    <dbReference type="NCBI Taxonomy" id="311401"/>
    <lineage>
        <taxon>Eukaryota</taxon>
        <taxon>Metazoa</taxon>
        <taxon>Chordata</taxon>
        <taxon>Craniata</taxon>
        <taxon>Vertebrata</taxon>
        <taxon>Euteleostomi</taxon>
        <taxon>Archelosauria</taxon>
        <taxon>Archosauria</taxon>
        <taxon>Dinosauria</taxon>
        <taxon>Saurischia</taxon>
        <taxon>Theropoda</taxon>
        <taxon>Coelurosauria</taxon>
        <taxon>Aves</taxon>
        <taxon>Neognathae</taxon>
        <taxon>Neoaves</taxon>
        <taxon>Telluraves</taxon>
        <taxon>Strigiformes</taxon>
        <taxon>Strigidae</taxon>
        <taxon>Strix</taxon>
    </lineage>
</organism>
<evidence type="ECO:0000256" key="5">
    <source>
        <dbReference type="ARBA" id="ARBA00022970"/>
    </source>
</evidence>
<protein>
    <submittedName>
        <fullName evidence="11">Sideroflexin 5</fullName>
    </submittedName>
</protein>
<accession>A0A8D0FIB4</accession>
<evidence type="ECO:0000256" key="4">
    <source>
        <dbReference type="ARBA" id="ARBA00022692"/>
    </source>
</evidence>
<evidence type="ECO:0000313" key="12">
    <source>
        <dbReference type="Proteomes" id="UP000694551"/>
    </source>
</evidence>
<keyword evidence="7" id="KW-0496">Mitochondrion</keyword>
<dbReference type="Ensembl" id="ENSSOCT00000016209.1">
    <property type="protein sequence ID" value="ENSSOCP00000015811.1"/>
    <property type="gene ID" value="ENSSOCG00000011765.1"/>
</dbReference>
<keyword evidence="6 9" id="KW-1133">Transmembrane helix</keyword>
<evidence type="ECO:0000256" key="2">
    <source>
        <dbReference type="ARBA" id="ARBA00005974"/>
    </source>
</evidence>
<feature type="signal peptide" evidence="10">
    <location>
        <begin position="1"/>
        <end position="16"/>
    </location>
</feature>
<name>A0A8D0FIB4_STROC</name>
<comment type="subcellular location">
    <subcellularLocation>
        <location evidence="1">Mitochondrion membrane</location>
        <topology evidence="1">Multi-pass membrane protein</topology>
    </subcellularLocation>
</comment>
<evidence type="ECO:0000256" key="8">
    <source>
        <dbReference type="ARBA" id="ARBA00023136"/>
    </source>
</evidence>